<dbReference type="SUPFAM" id="SSF46689">
    <property type="entry name" value="Homeodomain-like"/>
    <property type="match status" value="1"/>
</dbReference>
<organism evidence="4 5">
    <name type="scientific">Jeotgalibacillus proteolyticus</name>
    <dbReference type="NCBI Taxonomy" id="2082395"/>
    <lineage>
        <taxon>Bacteria</taxon>
        <taxon>Bacillati</taxon>
        <taxon>Bacillota</taxon>
        <taxon>Bacilli</taxon>
        <taxon>Bacillales</taxon>
        <taxon>Caryophanaceae</taxon>
        <taxon>Jeotgalibacillus</taxon>
    </lineage>
</organism>
<dbReference type="EMBL" id="PREZ01000004">
    <property type="protein sequence ID" value="PPA70419.1"/>
    <property type="molecule type" value="Genomic_DNA"/>
</dbReference>
<dbReference type="InterPro" id="IPR009057">
    <property type="entry name" value="Homeodomain-like_sf"/>
</dbReference>
<keyword evidence="1 2" id="KW-0238">DNA-binding</keyword>
<proteinExistence type="predicted"/>
<dbReference type="Proteomes" id="UP000239047">
    <property type="component" value="Unassembled WGS sequence"/>
</dbReference>
<feature type="DNA-binding region" description="H-T-H motif" evidence="2">
    <location>
        <begin position="40"/>
        <end position="59"/>
    </location>
</feature>
<dbReference type="Gene3D" id="1.10.357.10">
    <property type="entry name" value="Tetracycline Repressor, domain 2"/>
    <property type="match status" value="1"/>
</dbReference>
<dbReference type="Pfam" id="PF00440">
    <property type="entry name" value="TetR_N"/>
    <property type="match status" value="1"/>
</dbReference>
<dbReference type="Pfam" id="PF14278">
    <property type="entry name" value="TetR_C_8"/>
    <property type="match status" value="1"/>
</dbReference>
<dbReference type="AlphaFoldDB" id="A0A2S5GBP9"/>
<evidence type="ECO:0000259" key="3">
    <source>
        <dbReference type="PROSITE" id="PS50977"/>
    </source>
</evidence>
<keyword evidence="5" id="KW-1185">Reference proteome</keyword>
<name>A0A2S5GBP9_9BACL</name>
<gene>
    <name evidence="4" type="ORF">C4B60_12660</name>
</gene>
<feature type="domain" description="HTH tetR-type" evidence="3">
    <location>
        <begin position="17"/>
        <end position="77"/>
    </location>
</feature>
<dbReference type="PRINTS" id="PR00455">
    <property type="entry name" value="HTHTETR"/>
</dbReference>
<evidence type="ECO:0000256" key="2">
    <source>
        <dbReference type="PROSITE-ProRule" id="PRU00335"/>
    </source>
</evidence>
<accession>A0A2S5GBP9</accession>
<protein>
    <submittedName>
        <fullName evidence="4">TetR family transcriptional regulator</fullName>
    </submittedName>
</protein>
<reference evidence="4 5" key="1">
    <citation type="submission" date="2018-02" db="EMBL/GenBank/DDBJ databases">
        <title>Jeotgalibacillus proteolyticum sp. nov. a protease producing bacterium isolated from ocean sediments of Laizhou Bay.</title>
        <authorList>
            <person name="Li Y."/>
        </authorList>
    </citation>
    <scope>NUCLEOTIDE SEQUENCE [LARGE SCALE GENOMIC DNA]</scope>
    <source>
        <strain evidence="4 5">22-7</strain>
    </source>
</reference>
<comment type="caution">
    <text evidence="4">The sequence shown here is derived from an EMBL/GenBank/DDBJ whole genome shotgun (WGS) entry which is preliminary data.</text>
</comment>
<dbReference type="InterPro" id="IPR039532">
    <property type="entry name" value="TetR_C_Firmicutes"/>
</dbReference>
<dbReference type="GO" id="GO:0003677">
    <property type="term" value="F:DNA binding"/>
    <property type="evidence" value="ECO:0007669"/>
    <property type="project" value="UniProtKB-UniRule"/>
</dbReference>
<evidence type="ECO:0000256" key="1">
    <source>
        <dbReference type="ARBA" id="ARBA00023125"/>
    </source>
</evidence>
<dbReference type="PANTHER" id="PTHR43479:SF7">
    <property type="entry name" value="TETR-FAMILY TRANSCRIPTIONAL REGULATOR"/>
    <property type="match status" value="1"/>
</dbReference>
<evidence type="ECO:0000313" key="5">
    <source>
        <dbReference type="Proteomes" id="UP000239047"/>
    </source>
</evidence>
<dbReference type="InterPro" id="IPR050624">
    <property type="entry name" value="HTH-type_Tx_Regulator"/>
</dbReference>
<dbReference type="PROSITE" id="PS50977">
    <property type="entry name" value="HTH_TETR_2"/>
    <property type="match status" value="1"/>
</dbReference>
<sequence>MSEVNEVEDMNMDLRVIRTRESIKNAFIELVEEKGFEAVTIKDLTTRARINRGTFYSHYQDKYDLMAKCEEEVVAELEDKIIKNIPKVISELETKAPNTIPFAILVPFFEFINKNRGLMKALLSPKGDLSFQSKLKIFMRKALFASENASIFKEENLLVPAEYLISYISSAHLGVIHEWLNNNREESPQEIARIILTMTVNGPFYAAGLKK</sequence>
<evidence type="ECO:0000313" key="4">
    <source>
        <dbReference type="EMBL" id="PPA70419.1"/>
    </source>
</evidence>
<dbReference type="PANTHER" id="PTHR43479">
    <property type="entry name" value="ACREF/ENVCD OPERON REPRESSOR-RELATED"/>
    <property type="match status" value="1"/>
</dbReference>
<dbReference type="InterPro" id="IPR001647">
    <property type="entry name" value="HTH_TetR"/>
</dbReference>